<protein>
    <recommendedName>
        <fullName evidence="4">Nutrient deprivation-induced protein</fullName>
    </recommendedName>
</protein>
<evidence type="ECO:0000313" key="3">
    <source>
        <dbReference type="Proteomes" id="UP000602745"/>
    </source>
</evidence>
<comment type="caution">
    <text evidence="2">The sequence shown here is derived from an EMBL/GenBank/DDBJ whole genome shotgun (WGS) entry which is preliminary data.</text>
</comment>
<reference evidence="2" key="1">
    <citation type="journal article" date="2014" name="Int. J. Syst. Evol. Microbiol.">
        <title>Complete genome sequence of Corynebacterium casei LMG S-19264T (=DSM 44701T), isolated from a smear-ripened cheese.</title>
        <authorList>
            <consortium name="US DOE Joint Genome Institute (JGI-PGF)"/>
            <person name="Walter F."/>
            <person name="Albersmeier A."/>
            <person name="Kalinowski J."/>
            <person name="Ruckert C."/>
        </authorList>
    </citation>
    <scope>NUCLEOTIDE SEQUENCE</scope>
    <source>
        <strain evidence="2">CCM 7684</strain>
    </source>
</reference>
<evidence type="ECO:0008006" key="4">
    <source>
        <dbReference type="Google" id="ProtNLM"/>
    </source>
</evidence>
<feature type="compositionally biased region" description="Polar residues" evidence="1">
    <location>
        <begin position="1"/>
        <end position="15"/>
    </location>
</feature>
<dbReference type="EMBL" id="BMCP01000007">
    <property type="protein sequence ID" value="GGE53871.1"/>
    <property type="molecule type" value="Genomic_DNA"/>
</dbReference>
<evidence type="ECO:0000256" key="1">
    <source>
        <dbReference type="SAM" id="MobiDB-lite"/>
    </source>
</evidence>
<accession>A0A8J2YMV4</accession>
<dbReference type="Proteomes" id="UP000602745">
    <property type="component" value="Unassembled WGS sequence"/>
</dbReference>
<sequence>MSSTDTSGSPRQASPENDETVRVHTEGFAGDSASRGSQQGSSGANFRDDAQKAREKIGEGASSAARDMRARAASFADEQKEYGADRLEGVAHAVDSAASDLEKEMPQAAGLVRDAARGLNDFSRNLRERSTGDMLHSVSDFARREPAAFFGGAVLAGFVLSRFLKSTADRPVDTSSQSQGFRSQDRGRQSSTRPDVARPDERGSWPEMEEADVSVASSSEVTWDRPADSPSSRATAGDKADQPSVSPRDVSATEPGMGYTNPNASRQ</sequence>
<feature type="compositionally biased region" description="Polar residues" evidence="1">
    <location>
        <begin position="173"/>
        <end position="182"/>
    </location>
</feature>
<feature type="compositionally biased region" description="Basic and acidic residues" evidence="1">
    <location>
        <begin position="195"/>
        <end position="204"/>
    </location>
</feature>
<organism evidence="2 3">
    <name type="scientific">Agaricicola taiwanensis</name>
    <dbReference type="NCBI Taxonomy" id="591372"/>
    <lineage>
        <taxon>Bacteria</taxon>
        <taxon>Pseudomonadati</taxon>
        <taxon>Pseudomonadota</taxon>
        <taxon>Alphaproteobacteria</taxon>
        <taxon>Rhodobacterales</taxon>
        <taxon>Paracoccaceae</taxon>
        <taxon>Agaricicola</taxon>
    </lineage>
</organism>
<dbReference type="AlphaFoldDB" id="A0A8J2YMV4"/>
<gene>
    <name evidence="2" type="ORF">GCM10007276_33690</name>
</gene>
<dbReference type="RefSeq" id="WP_188410996.1">
    <property type="nucleotide sequence ID" value="NZ_BMCP01000007.1"/>
</dbReference>
<feature type="region of interest" description="Disordered" evidence="1">
    <location>
        <begin position="168"/>
        <end position="267"/>
    </location>
</feature>
<reference evidence="2" key="2">
    <citation type="submission" date="2020-09" db="EMBL/GenBank/DDBJ databases">
        <authorList>
            <person name="Sun Q."/>
            <person name="Sedlacek I."/>
        </authorList>
    </citation>
    <scope>NUCLEOTIDE SEQUENCE</scope>
    <source>
        <strain evidence="2">CCM 7684</strain>
    </source>
</reference>
<feature type="compositionally biased region" description="Basic and acidic residues" evidence="1">
    <location>
        <begin position="46"/>
        <end position="58"/>
    </location>
</feature>
<keyword evidence="3" id="KW-1185">Reference proteome</keyword>
<proteinExistence type="predicted"/>
<feature type="region of interest" description="Disordered" evidence="1">
    <location>
        <begin position="1"/>
        <end position="76"/>
    </location>
</feature>
<feature type="compositionally biased region" description="Low complexity" evidence="1">
    <location>
        <begin position="29"/>
        <end position="44"/>
    </location>
</feature>
<evidence type="ECO:0000313" key="2">
    <source>
        <dbReference type="EMBL" id="GGE53871.1"/>
    </source>
</evidence>
<name>A0A8J2YMV4_9RHOB</name>
<feature type="compositionally biased region" description="Low complexity" evidence="1">
    <location>
        <begin position="61"/>
        <end position="76"/>
    </location>
</feature>